<name>A6KBA3_RAT</name>
<keyword evidence="4" id="KW-0862">Zinc</keyword>
<organism evidence="6 7">
    <name type="scientific">Rattus norvegicus</name>
    <name type="common">Rat</name>
    <dbReference type="NCBI Taxonomy" id="10116"/>
    <lineage>
        <taxon>Eukaryota</taxon>
        <taxon>Metazoa</taxon>
        <taxon>Chordata</taxon>
        <taxon>Craniata</taxon>
        <taxon>Vertebrata</taxon>
        <taxon>Euteleostomi</taxon>
        <taxon>Mammalia</taxon>
        <taxon>Eutheria</taxon>
        <taxon>Euarchontoglires</taxon>
        <taxon>Glires</taxon>
        <taxon>Rodentia</taxon>
        <taxon>Myomorpha</taxon>
        <taxon>Muroidea</taxon>
        <taxon>Muridae</taxon>
        <taxon>Murinae</taxon>
        <taxon>Rattus</taxon>
    </lineage>
</organism>
<keyword evidence="3" id="KW-0863">Zinc-finger</keyword>
<dbReference type="InterPro" id="IPR036236">
    <property type="entry name" value="Znf_C2H2_sf"/>
</dbReference>
<dbReference type="InterPro" id="IPR001909">
    <property type="entry name" value="KRAB"/>
</dbReference>
<dbReference type="PROSITE" id="PS50805">
    <property type="entry name" value="KRAB"/>
    <property type="match status" value="1"/>
</dbReference>
<dbReference type="SUPFAM" id="SSF57667">
    <property type="entry name" value="beta-beta-alpha zinc fingers"/>
    <property type="match status" value="1"/>
</dbReference>
<protein>
    <submittedName>
        <fullName evidence="6">RCG22969</fullName>
    </submittedName>
</protein>
<evidence type="ECO:0000256" key="3">
    <source>
        <dbReference type="ARBA" id="ARBA00022771"/>
    </source>
</evidence>
<dbReference type="Proteomes" id="UP000234681">
    <property type="component" value="Chromosome 1"/>
</dbReference>
<dbReference type="AlphaFoldDB" id="A6KBA3"/>
<evidence type="ECO:0000256" key="1">
    <source>
        <dbReference type="ARBA" id="ARBA00022723"/>
    </source>
</evidence>
<dbReference type="InterPro" id="IPR050169">
    <property type="entry name" value="Krueppel_C2H2_ZnF"/>
</dbReference>
<dbReference type="PANTHER" id="PTHR23232">
    <property type="entry name" value="KRAB DOMAIN C2H2 ZINC FINGER"/>
    <property type="match status" value="1"/>
</dbReference>
<proteinExistence type="predicted"/>
<keyword evidence="2" id="KW-0677">Repeat</keyword>
<dbReference type="Gene3D" id="3.30.160.60">
    <property type="entry name" value="Classic Zinc Finger"/>
    <property type="match status" value="1"/>
</dbReference>
<sequence>MAASPGLLTFGDVALDFSQEEWECLDSTQRALYIDVMLENYSNLVCVEKHHMCGKCEKVLDQHSEHIVYQHESIQEESDTYKELGKMIHESSPCTPYNTRGNVENCTKCGCGIYEDASTEPSNLNRHKSVHTREELFQYKECGKCLCSNISTNQSIH</sequence>
<dbReference type="CDD" id="cd07765">
    <property type="entry name" value="KRAB_A-box"/>
    <property type="match status" value="1"/>
</dbReference>
<dbReference type="GO" id="GO:0006355">
    <property type="term" value="P:regulation of DNA-templated transcription"/>
    <property type="evidence" value="ECO:0007669"/>
    <property type="project" value="InterPro"/>
</dbReference>
<dbReference type="SMART" id="SM00349">
    <property type="entry name" value="KRAB"/>
    <property type="match status" value="1"/>
</dbReference>
<dbReference type="Pfam" id="PF01352">
    <property type="entry name" value="KRAB"/>
    <property type="match status" value="1"/>
</dbReference>
<gene>
    <name evidence="6" type="ORF">rCG_22969</name>
</gene>
<reference evidence="6 7" key="1">
    <citation type="submission" date="2005-09" db="EMBL/GenBank/DDBJ databases">
        <authorList>
            <person name="Mural R.J."/>
            <person name="Li P.W."/>
            <person name="Adams M.D."/>
            <person name="Amanatides P.G."/>
            <person name="Baden-Tillson H."/>
            <person name="Barnstead M."/>
            <person name="Chin S.H."/>
            <person name="Dew I."/>
            <person name="Evans C.A."/>
            <person name="Ferriera S."/>
            <person name="Flanigan M."/>
            <person name="Fosler C."/>
            <person name="Glodek A."/>
            <person name="Gu Z."/>
            <person name="Holt R.A."/>
            <person name="Jennings D."/>
            <person name="Kraft C.L."/>
            <person name="Lu F."/>
            <person name="Nguyen T."/>
            <person name="Nusskern D.R."/>
            <person name="Pfannkoch C.M."/>
            <person name="Sitter C."/>
            <person name="Sutton G.G."/>
            <person name="Venter J.C."/>
            <person name="Wang Z."/>
            <person name="Woodage T."/>
            <person name="Zheng X.H."/>
            <person name="Zhong F."/>
        </authorList>
    </citation>
    <scope>NUCLEOTIDE SEQUENCE [LARGE SCALE GENOMIC DNA]</scope>
    <source>
        <strain>BN</strain>
        <strain evidence="7">Sprague-Dawley</strain>
    </source>
</reference>
<dbReference type="Gene3D" id="6.10.140.140">
    <property type="match status" value="1"/>
</dbReference>
<feature type="domain" description="KRAB" evidence="5">
    <location>
        <begin position="8"/>
        <end position="79"/>
    </location>
</feature>
<evidence type="ECO:0000256" key="2">
    <source>
        <dbReference type="ARBA" id="ARBA00022737"/>
    </source>
</evidence>
<evidence type="ECO:0000313" key="7">
    <source>
        <dbReference type="Proteomes" id="UP000234681"/>
    </source>
</evidence>
<accession>A6KBA3</accession>
<keyword evidence="1" id="KW-0479">Metal-binding</keyword>
<evidence type="ECO:0000259" key="5">
    <source>
        <dbReference type="PROSITE" id="PS50805"/>
    </source>
</evidence>
<dbReference type="SUPFAM" id="SSF109640">
    <property type="entry name" value="KRAB domain (Kruppel-associated box)"/>
    <property type="match status" value="1"/>
</dbReference>
<dbReference type="GO" id="GO:0008270">
    <property type="term" value="F:zinc ion binding"/>
    <property type="evidence" value="ECO:0007669"/>
    <property type="project" value="UniProtKB-KW"/>
</dbReference>
<dbReference type="PANTHER" id="PTHR23232:SF158">
    <property type="entry name" value="KRAB DOMAIN-CONTAINING PROTEIN 5"/>
    <property type="match status" value="1"/>
</dbReference>
<feature type="non-terminal residue" evidence="6">
    <location>
        <position position="157"/>
    </location>
</feature>
<evidence type="ECO:0000313" key="6">
    <source>
        <dbReference type="EMBL" id="EDL99762.1"/>
    </source>
</evidence>
<evidence type="ECO:0000256" key="4">
    <source>
        <dbReference type="ARBA" id="ARBA00022833"/>
    </source>
</evidence>
<dbReference type="EMBL" id="CH474033">
    <property type="protein sequence ID" value="EDL99762.1"/>
    <property type="molecule type" value="Genomic_DNA"/>
</dbReference>
<dbReference type="InterPro" id="IPR036051">
    <property type="entry name" value="KRAB_dom_sf"/>
</dbReference>